<keyword evidence="10" id="KW-1185">Reference proteome</keyword>
<evidence type="ECO:0000256" key="2">
    <source>
        <dbReference type="ARBA" id="ARBA00006865"/>
    </source>
</evidence>
<proteinExistence type="inferred from homology"/>
<feature type="compositionally biased region" description="Low complexity" evidence="6">
    <location>
        <begin position="360"/>
        <end position="374"/>
    </location>
</feature>
<feature type="compositionally biased region" description="Low complexity" evidence="6">
    <location>
        <begin position="499"/>
        <end position="515"/>
    </location>
</feature>
<evidence type="ECO:0000256" key="1">
    <source>
        <dbReference type="ARBA" id="ARBA00000124"/>
    </source>
</evidence>
<gene>
    <name evidence="9" type="ORF">K469DRAFT_685525</name>
</gene>
<dbReference type="PROSITE" id="PS51762">
    <property type="entry name" value="GH16_2"/>
    <property type="match status" value="1"/>
</dbReference>
<comment type="catalytic activity">
    <reaction evidence="1">
        <text>Endohydrolysis of (1-&gt;3)- or (1-&gt;4)-linkages in beta-D-glucans when the glucose residue whose reducing group is involved in the linkage to be hydrolyzed is itself substituted at C-3.</text>
        <dbReference type="EC" id="3.2.1.6"/>
    </reaction>
</comment>
<dbReference type="GO" id="GO:0052861">
    <property type="term" value="F:endo-1,3(4)-beta-glucanase activity"/>
    <property type="evidence" value="ECO:0007669"/>
    <property type="project" value="UniProtKB-EC"/>
</dbReference>
<evidence type="ECO:0000259" key="8">
    <source>
        <dbReference type="PROSITE" id="PS51762"/>
    </source>
</evidence>
<feature type="compositionally biased region" description="Polar residues" evidence="6">
    <location>
        <begin position="391"/>
        <end position="404"/>
    </location>
</feature>
<sequence>MYFSTLLSTATLFHLSIAGYVLKDDYMKDFYNQFDFFTAPDPTNGFVKYIDQATAKSSGLINSTSSGSVSWGVDHTNKTPNGRPSIRLTSKKKYNSGLFVLDVEHMPVGCGTWPAYWMVGPSWPKNGEIDILEGVNEQEKNAMTLHTGPGCSISANGGGFSGKIDTPNCDVNAPNQNENAGCSIKHPSKNSYGTGLNSIKGGVYATLWTDKAISVYFFPRDSIPKDVLGNSPDPASWGTPAAKFSGACDIPSVFNDQQIVFDTTFCGDWAGQVWSSGSCASKAATCNAYVQNNPSAFANAYWTIKALRVYQSNGNGSPAPSAPASNPGGKPSTKAPVPSKSSTKVLVSSVVPPSVGLPSSIGVPSVSVSRPAPSQTTLATLTRPSGVRPTNRPSGPNKSRSPTKSLAPLPTVTNSFPLGSVPVPPSSAPAPIASVPVSSVPAVGPSSGAAAPSAPSNNGPMSGFRWPAKQQQSGTNTKVLPTSGASSPSKSTRAPVPIPSASKSSSAVVSVPSASHKTDGVGPTPSAFKDTGAAVPIPSSSRKSVVAASPSTSCTTETAAAVPSKVASDDIETIFKTVVVTVPYPGKTAAVAPPKRARHVMEHRRRQEVH</sequence>
<evidence type="ECO:0000256" key="6">
    <source>
        <dbReference type="SAM" id="MobiDB-lite"/>
    </source>
</evidence>
<comment type="similarity">
    <text evidence="2">Belongs to the glycosyl hydrolase 16 family.</text>
</comment>
<keyword evidence="5" id="KW-0326">Glycosidase</keyword>
<feature type="signal peptide" evidence="7">
    <location>
        <begin position="1"/>
        <end position="18"/>
    </location>
</feature>
<evidence type="ECO:0000313" key="9">
    <source>
        <dbReference type="EMBL" id="KAF2187627.1"/>
    </source>
</evidence>
<accession>A0A6A6E6R6</accession>
<dbReference type="InterPro" id="IPR013320">
    <property type="entry name" value="ConA-like_dom_sf"/>
</dbReference>
<feature type="region of interest" description="Disordered" evidence="6">
    <location>
        <begin position="315"/>
        <end position="341"/>
    </location>
</feature>
<evidence type="ECO:0000256" key="4">
    <source>
        <dbReference type="ARBA" id="ARBA00022801"/>
    </source>
</evidence>
<feature type="region of interest" description="Disordered" evidence="6">
    <location>
        <begin position="441"/>
        <end position="529"/>
    </location>
</feature>
<protein>
    <recommendedName>
        <fullName evidence="3">endo-1,3(4)-beta-glucanase</fullName>
        <ecNumber evidence="3">3.2.1.6</ecNumber>
    </recommendedName>
</protein>
<dbReference type="InterPro" id="IPR000757">
    <property type="entry name" value="Beta-glucanase-like"/>
</dbReference>
<dbReference type="OrthoDB" id="192832at2759"/>
<dbReference type="PANTHER" id="PTHR10963">
    <property type="entry name" value="GLYCOSYL HYDROLASE-RELATED"/>
    <property type="match status" value="1"/>
</dbReference>
<evidence type="ECO:0000313" key="10">
    <source>
        <dbReference type="Proteomes" id="UP000800200"/>
    </source>
</evidence>
<dbReference type="GO" id="GO:0009251">
    <property type="term" value="P:glucan catabolic process"/>
    <property type="evidence" value="ECO:0007669"/>
    <property type="project" value="TreeGrafter"/>
</dbReference>
<reference evidence="9" key="1">
    <citation type="journal article" date="2020" name="Stud. Mycol.">
        <title>101 Dothideomycetes genomes: a test case for predicting lifestyles and emergence of pathogens.</title>
        <authorList>
            <person name="Haridas S."/>
            <person name="Albert R."/>
            <person name="Binder M."/>
            <person name="Bloem J."/>
            <person name="Labutti K."/>
            <person name="Salamov A."/>
            <person name="Andreopoulos B."/>
            <person name="Baker S."/>
            <person name="Barry K."/>
            <person name="Bills G."/>
            <person name="Bluhm B."/>
            <person name="Cannon C."/>
            <person name="Castanera R."/>
            <person name="Culley D."/>
            <person name="Daum C."/>
            <person name="Ezra D."/>
            <person name="Gonzalez J."/>
            <person name="Henrissat B."/>
            <person name="Kuo A."/>
            <person name="Liang C."/>
            <person name="Lipzen A."/>
            <person name="Lutzoni F."/>
            <person name="Magnuson J."/>
            <person name="Mondo S."/>
            <person name="Nolan M."/>
            <person name="Ohm R."/>
            <person name="Pangilinan J."/>
            <person name="Park H.-J."/>
            <person name="Ramirez L."/>
            <person name="Alfaro M."/>
            <person name="Sun H."/>
            <person name="Tritt A."/>
            <person name="Yoshinaga Y."/>
            <person name="Zwiers L.-H."/>
            <person name="Turgeon B."/>
            <person name="Goodwin S."/>
            <person name="Spatafora J."/>
            <person name="Crous P."/>
            <person name="Grigoriev I."/>
        </authorList>
    </citation>
    <scope>NUCLEOTIDE SEQUENCE</scope>
    <source>
        <strain evidence="9">CBS 207.26</strain>
    </source>
</reference>
<feature type="compositionally biased region" description="Polar residues" evidence="6">
    <location>
        <begin position="469"/>
        <end position="492"/>
    </location>
</feature>
<evidence type="ECO:0000256" key="7">
    <source>
        <dbReference type="SAM" id="SignalP"/>
    </source>
</evidence>
<dbReference type="CDD" id="cd02181">
    <property type="entry name" value="GH16_fungal_Lam16A_glucanase"/>
    <property type="match status" value="1"/>
</dbReference>
<dbReference type="InterPro" id="IPR050546">
    <property type="entry name" value="Glycosyl_Hydrlase_16"/>
</dbReference>
<dbReference type="AlphaFoldDB" id="A0A6A6E6R6"/>
<dbReference type="EMBL" id="ML994626">
    <property type="protein sequence ID" value="KAF2187627.1"/>
    <property type="molecule type" value="Genomic_DNA"/>
</dbReference>
<keyword evidence="4 9" id="KW-0378">Hydrolase</keyword>
<name>A0A6A6E6R6_9PEZI</name>
<dbReference type="FunFam" id="2.60.120.200:FF:000114">
    <property type="entry name" value="Probable endo-1,3(4)-beta-glucanase NFIA_089530"/>
    <property type="match status" value="1"/>
</dbReference>
<feature type="region of interest" description="Disordered" evidence="6">
    <location>
        <begin position="360"/>
        <end position="412"/>
    </location>
</feature>
<feature type="compositionally biased region" description="Low complexity" evidence="6">
    <location>
        <begin position="315"/>
        <end position="329"/>
    </location>
</feature>
<dbReference type="SUPFAM" id="SSF49899">
    <property type="entry name" value="Concanavalin A-like lectins/glucanases"/>
    <property type="match status" value="1"/>
</dbReference>
<dbReference type="EC" id="3.2.1.6" evidence="3"/>
<dbReference type="Gene3D" id="2.60.120.200">
    <property type="match status" value="1"/>
</dbReference>
<keyword evidence="7" id="KW-0732">Signal</keyword>
<feature type="compositionally biased region" description="Low complexity" evidence="6">
    <location>
        <begin position="441"/>
        <end position="456"/>
    </location>
</feature>
<dbReference type="PANTHER" id="PTHR10963:SF24">
    <property type="entry name" value="GLYCOSIDASE C21B10.07-RELATED"/>
    <property type="match status" value="1"/>
</dbReference>
<evidence type="ECO:0000256" key="5">
    <source>
        <dbReference type="ARBA" id="ARBA00023295"/>
    </source>
</evidence>
<feature type="domain" description="GH16" evidence="8">
    <location>
        <begin position="24"/>
        <end position="278"/>
    </location>
</feature>
<organism evidence="9 10">
    <name type="scientific">Zopfia rhizophila CBS 207.26</name>
    <dbReference type="NCBI Taxonomy" id="1314779"/>
    <lineage>
        <taxon>Eukaryota</taxon>
        <taxon>Fungi</taxon>
        <taxon>Dikarya</taxon>
        <taxon>Ascomycota</taxon>
        <taxon>Pezizomycotina</taxon>
        <taxon>Dothideomycetes</taxon>
        <taxon>Dothideomycetes incertae sedis</taxon>
        <taxon>Zopfiaceae</taxon>
        <taxon>Zopfia</taxon>
    </lineage>
</organism>
<dbReference type="Proteomes" id="UP000800200">
    <property type="component" value="Unassembled WGS sequence"/>
</dbReference>
<evidence type="ECO:0000256" key="3">
    <source>
        <dbReference type="ARBA" id="ARBA00012599"/>
    </source>
</evidence>
<feature type="chain" id="PRO_5025572210" description="endo-1,3(4)-beta-glucanase" evidence="7">
    <location>
        <begin position="19"/>
        <end position="610"/>
    </location>
</feature>
<dbReference type="Pfam" id="PF26113">
    <property type="entry name" value="GH16_XgeA"/>
    <property type="match status" value="1"/>
</dbReference>